<dbReference type="PANTHER" id="PTHR11203:SF37">
    <property type="entry name" value="INTEGRATOR COMPLEX SUBUNIT 11"/>
    <property type="match status" value="1"/>
</dbReference>
<sequence>TRGASLASGRSTIRIHAQDVTVRAEVAQIESASAHADANQLLSWLHKMPSAPGQVYVVHGEREASDMLRQRIEHEIKWRALVPEQGSVWPL</sequence>
<keyword evidence="3" id="KW-1185">Reference proteome</keyword>
<dbReference type="AlphaFoldDB" id="A0A164HMC1"/>
<evidence type="ECO:0000259" key="1">
    <source>
        <dbReference type="Pfam" id="PF07521"/>
    </source>
</evidence>
<evidence type="ECO:0000313" key="3">
    <source>
        <dbReference type="Proteomes" id="UP000076858"/>
    </source>
</evidence>
<protein>
    <submittedName>
        <fullName evidence="2">Cleavage and polyadenylation specificity factor kDa subunit</fullName>
    </submittedName>
</protein>
<gene>
    <name evidence="2" type="ORF">APZ42_003317</name>
</gene>
<dbReference type="Pfam" id="PF07521">
    <property type="entry name" value="RMMBL"/>
    <property type="match status" value="1"/>
</dbReference>
<feature type="non-terminal residue" evidence="2">
    <location>
        <position position="1"/>
    </location>
</feature>
<feature type="domain" description="Zn-dependent metallo-hydrolase RNA specificity" evidence="1">
    <location>
        <begin position="20"/>
        <end position="83"/>
    </location>
</feature>
<evidence type="ECO:0000313" key="2">
    <source>
        <dbReference type="EMBL" id="KZS00383.1"/>
    </source>
</evidence>
<reference evidence="2 3" key="1">
    <citation type="submission" date="2016-03" db="EMBL/GenBank/DDBJ databases">
        <title>EvidentialGene: Evidence-directed Construction of Genes on Genomes.</title>
        <authorList>
            <person name="Gilbert D.G."/>
            <person name="Choi J.-H."/>
            <person name="Mockaitis K."/>
            <person name="Colbourne J."/>
            <person name="Pfrender M."/>
        </authorList>
    </citation>
    <scope>NUCLEOTIDE SEQUENCE [LARGE SCALE GENOMIC DNA]</scope>
    <source>
        <strain evidence="2 3">Xinb3</strain>
        <tissue evidence="2">Complete organism</tissue>
    </source>
</reference>
<dbReference type="Gene3D" id="3.40.50.10890">
    <property type="match status" value="1"/>
</dbReference>
<comment type="caution">
    <text evidence="2">The sequence shown here is derived from an EMBL/GenBank/DDBJ whole genome shotgun (WGS) entry which is preliminary data.</text>
</comment>
<organism evidence="2 3">
    <name type="scientific">Daphnia magna</name>
    <dbReference type="NCBI Taxonomy" id="35525"/>
    <lineage>
        <taxon>Eukaryota</taxon>
        <taxon>Metazoa</taxon>
        <taxon>Ecdysozoa</taxon>
        <taxon>Arthropoda</taxon>
        <taxon>Crustacea</taxon>
        <taxon>Branchiopoda</taxon>
        <taxon>Diplostraca</taxon>
        <taxon>Cladocera</taxon>
        <taxon>Anomopoda</taxon>
        <taxon>Daphniidae</taxon>
        <taxon>Daphnia</taxon>
    </lineage>
</organism>
<dbReference type="GO" id="GO:0004521">
    <property type="term" value="F:RNA endonuclease activity"/>
    <property type="evidence" value="ECO:0007669"/>
    <property type="project" value="TreeGrafter"/>
</dbReference>
<proteinExistence type="predicted"/>
<dbReference type="InterPro" id="IPR036866">
    <property type="entry name" value="RibonucZ/Hydroxyglut_hydro"/>
</dbReference>
<dbReference type="InterPro" id="IPR050698">
    <property type="entry name" value="MBL"/>
</dbReference>
<dbReference type="InterPro" id="IPR011108">
    <property type="entry name" value="RMMBL"/>
</dbReference>
<dbReference type="EMBL" id="LRGB01010272">
    <property type="protein sequence ID" value="KZS00383.1"/>
    <property type="molecule type" value="Genomic_DNA"/>
</dbReference>
<name>A0A164HMC1_9CRUS</name>
<dbReference type="PANTHER" id="PTHR11203">
    <property type="entry name" value="CLEAVAGE AND POLYADENYLATION SPECIFICITY FACTOR FAMILY MEMBER"/>
    <property type="match status" value="1"/>
</dbReference>
<dbReference type="SUPFAM" id="SSF56281">
    <property type="entry name" value="Metallo-hydrolase/oxidoreductase"/>
    <property type="match status" value="1"/>
</dbReference>
<dbReference type="Gene3D" id="3.60.15.10">
    <property type="entry name" value="Ribonuclease Z/Hydroxyacylglutathione hydrolase-like"/>
    <property type="match status" value="1"/>
</dbReference>
<dbReference type="Proteomes" id="UP000076858">
    <property type="component" value="Unassembled WGS sequence"/>
</dbReference>
<accession>A0A164HMC1</accession>